<protein>
    <recommendedName>
        <fullName evidence="10">Hexosyltransferase</fullName>
        <ecNumber evidence="10">2.4.1.-</ecNumber>
    </recommendedName>
</protein>
<keyword evidence="6 10" id="KW-0735">Signal-anchor</keyword>
<gene>
    <name evidence="11" type="ORF">OKIOD_LOCUS5540</name>
</gene>
<evidence type="ECO:0000256" key="3">
    <source>
        <dbReference type="ARBA" id="ARBA00022676"/>
    </source>
</evidence>
<dbReference type="Pfam" id="PF01762">
    <property type="entry name" value="Galactosyl_T"/>
    <property type="match status" value="1"/>
</dbReference>
<evidence type="ECO:0000256" key="10">
    <source>
        <dbReference type="RuleBase" id="RU363063"/>
    </source>
</evidence>
<comment type="similarity">
    <text evidence="2 10">Belongs to the glycosyltransferase 31 family.</text>
</comment>
<evidence type="ECO:0000256" key="1">
    <source>
        <dbReference type="ARBA" id="ARBA00004323"/>
    </source>
</evidence>
<keyword evidence="8 10" id="KW-0333">Golgi apparatus</keyword>
<dbReference type="Proteomes" id="UP001158576">
    <property type="component" value="Chromosome XSR"/>
</dbReference>
<dbReference type="InterPro" id="IPR002659">
    <property type="entry name" value="Glyco_trans_31"/>
</dbReference>
<keyword evidence="12" id="KW-1185">Reference proteome</keyword>
<comment type="subcellular location">
    <subcellularLocation>
        <location evidence="1 10">Golgi apparatus membrane</location>
        <topology evidence="1 10">Single-pass type II membrane protein</topology>
    </subcellularLocation>
</comment>
<evidence type="ECO:0000313" key="11">
    <source>
        <dbReference type="EMBL" id="CAG5094999.1"/>
    </source>
</evidence>
<evidence type="ECO:0000256" key="2">
    <source>
        <dbReference type="ARBA" id="ARBA00008661"/>
    </source>
</evidence>
<feature type="transmembrane region" description="Helical" evidence="10">
    <location>
        <begin position="79"/>
        <end position="97"/>
    </location>
</feature>
<keyword evidence="3 10" id="KW-0328">Glycosyltransferase</keyword>
<evidence type="ECO:0000256" key="9">
    <source>
        <dbReference type="ARBA" id="ARBA00023136"/>
    </source>
</evidence>
<dbReference type="PANTHER" id="PTHR11214">
    <property type="entry name" value="BETA-1,3-N-ACETYLGLUCOSAMINYLTRANSFERASE"/>
    <property type="match status" value="1"/>
</dbReference>
<organism evidence="11 12">
    <name type="scientific">Oikopleura dioica</name>
    <name type="common">Tunicate</name>
    <dbReference type="NCBI Taxonomy" id="34765"/>
    <lineage>
        <taxon>Eukaryota</taxon>
        <taxon>Metazoa</taxon>
        <taxon>Chordata</taxon>
        <taxon>Tunicata</taxon>
        <taxon>Appendicularia</taxon>
        <taxon>Copelata</taxon>
        <taxon>Oikopleuridae</taxon>
        <taxon>Oikopleura</taxon>
    </lineage>
</organism>
<evidence type="ECO:0000256" key="5">
    <source>
        <dbReference type="ARBA" id="ARBA00022692"/>
    </source>
</evidence>
<keyword evidence="9 10" id="KW-0472">Membrane</keyword>
<proteinExistence type="inferred from homology"/>
<evidence type="ECO:0000256" key="7">
    <source>
        <dbReference type="ARBA" id="ARBA00022989"/>
    </source>
</evidence>
<reference evidence="11 12" key="1">
    <citation type="submission" date="2021-04" db="EMBL/GenBank/DDBJ databases">
        <authorList>
            <person name="Bliznina A."/>
        </authorList>
    </citation>
    <scope>NUCLEOTIDE SEQUENCE [LARGE SCALE GENOMIC DNA]</scope>
</reference>
<keyword evidence="7 10" id="KW-1133">Transmembrane helix</keyword>
<evidence type="ECO:0000256" key="8">
    <source>
        <dbReference type="ARBA" id="ARBA00023034"/>
    </source>
</evidence>
<dbReference type="EC" id="2.4.1.-" evidence="10"/>
<sequence>MKETIKILDRSSVARGRGAAIFQRKLSSQNVDHGLEFYFMSFNVALAEKSGQVSTTYVSYNPREVLTPAGIMRKSRKKTLYTIVACFVLGVILWSRYSSEFFEGSISREKSNHRVAKLTASVNATEKPKLSQKSKFAKFFDQKEVSKEGIFPLPERRKLIPERPPNSDIPLRFYKSKPGSNPHDYDYILNPFDACASEEEVFLLVMVASASWEFDRRKLIRDTWASQKAQGQAIKYIFFVGNDNKPKNRFKLEEEFKEYNDLVLEDFDETYRNLTLKTIGQLKWGTLFCPNARFALHIDDDVFGQVNDIVSYLSGIKASRFLGCSKVFHPIVRREGKWDMSREDYPGDQYPLGCVGWCFAMSRDVMNELYYMALDTPLIHLEDVSTTGILREKIGITGVTKMPGDEKWCQHLGWPKDKPVEQKLLESWESYSSKSQL</sequence>
<dbReference type="EMBL" id="OU015569">
    <property type="protein sequence ID" value="CAG5094999.1"/>
    <property type="molecule type" value="Genomic_DNA"/>
</dbReference>
<name>A0ABN7SDC2_OIKDI</name>
<accession>A0ABN7SDC2</accession>
<evidence type="ECO:0000256" key="6">
    <source>
        <dbReference type="ARBA" id="ARBA00022968"/>
    </source>
</evidence>
<dbReference type="PANTHER" id="PTHR11214:SF3">
    <property type="entry name" value="BETA-1,3-GALACTOSYLTRANSFERASE 6"/>
    <property type="match status" value="1"/>
</dbReference>
<keyword evidence="4" id="KW-0808">Transferase</keyword>
<evidence type="ECO:0000313" key="12">
    <source>
        <dbReference type="Proteomes" id="UP001158576"/>
    </source>
</evidence>
<dbReference type="Gene3D" id="3.90.550.50">
    <property type="match status" value="1"/>
</dbReference>
<keyword evidence="5 10" id="KW-0812">Transmembrane</keyword>
<evidence type="ECO:0000256" key="4">
    <source>
        <dbReference type="ARBA" id="ARBA00022679"/>
    </source>
</evidence>